<evidence type="ECO:0000313" key="1">
    <source>
        <dbReference type="EMBL" id="KAF7425365.1"/>
    </source>
</evidence>
<keyword evidence="2" id="KW-1185">Reference proteome</keyword>
<evidence type="ECO:0000313" key="2">
    <source>
        <dbReference type="Proteomes" id="UP000600918"/>
    </source>
</evidence>
<organism evidence="1 2">
    <name type="scientific">Vespula pensylvanica</name>
    <name type="common">Western yellow jacket</name>
    <name type="synonym">Wasp</name>
    <dbReference type="NCBI Taxonomy" id="30213"/>
    <lineage>
        <taxon>Eukaryota</taxon>
        <taxon>Metazoa</taxon>
        <taxon>Ecdysozoa</taxon>
        <taxon>Arthropoda</taxon>
        <taxon>Hexapoda</taxon>
        <taxon>Insecta</taxon>
        <taxon>Pterygota</taxon>
        <taxon>Neoptera</taxon>
        <taxon>Endopterygota</taxon>
        <taxon>Hymenoptera</taxon>
        <taxon>Apocrita</taxon>
        <taxon>Aculeata</taxon>
        <taxon>Vespoidea</taxon>
        <taxon>Vespidae</taxon>
        <taxon>Vespinae</taxon>
        <taxon>Vespula</taxon>
    </lineage>
</organism>
<name>A0A834UA48_VESPE</name>
<proteinExistence type="predicted"/>
<reference evidence="1" key="1">
    <citation type="journal article" date="2020" name="G3 (Bethesda)">
        <title>High-Quality Assemblies for Three Invasive Social Wasps from the &lt;i&gt;Vespula&lt;/i&gt; Genus.</title>
        <authorList>
            <person name="Harrop T.W.R."/>
            <person name="Guhlin J."/>
            <person name="McLaughlin G.M."/>
            <person name="Permina E."/>
            <person name="Stockwell P."/>
            <person name="Gilligan J."/>
            <person name="Le Lec M.F."/>
            <person name="Gruber M.A.M."/>
            <person name="Quinn O."/>
            <person name="Lovegrove M."/>
            <person name="Duncan E.J."/>
            <person name="Remnant E.J."/>
            <person name="Van Eeckhoven J."/>
            <person name="Graham B."/>
            <person name="Knapp R.A."/>
            <person name="Langford K.W."/>
            <person name="Kronenberg Z."/>
            <person name="Press M.O."/>
            <person name="Eacker S.M."/>
            <person name="Wilson-Rankin E.E."/>
            <person name="Purcell J."/>
            <person name="Lester P.J."/>
            <person name="Dearden P.K."/>
        </authorList>
    </citation>
    <scope>NUCLEOTIDE SEQUENCE</scope>
    <source>
        <strain evidence="1">Volc-1</strain>
    </source>
</reference>
<dbReference type="Proteomes" id="UP000600918">
    <property type="component" value="Unassembled WGS sequence"/>
</dbReference>
<gene>
    <name evidence="1" type="ORF">H0235_007803</name>
</gene>
<accession>A0A834UA48</accession>
<protein>
    <submittedName>
        <fullName evidence="1">Uncharacterized protein</fullName>
    </submittedName>
</protein>
<sequence length="87" mass="9981">MGEMGQRDARYMGIIGISEIDLVFGTLLKASTVVRYSEYQTHLEGFRSDHWKVSTTDSTLNVGFRGMESIEVNKRRGDVGHRQEEWN</sequence>
<comment type="caution">
    <text evidence="1">The sequence shown here is derived from an EMBL/GenBank/DDBJ whole genome shotgun (WGS) entry which is preliminary data.</text>
</comment>
<dbReference type="EMBL" id="JACSDY010000006">
    <property type="protein sequence ID" value="KAF7425365.1"/>
    <property type="molecule type" value="Genomic_DNA"/>
</dbReference>
<dbReference type="AlphaFoldDB" id="A0A834UA48"/>